<dbReference type="EMBL" id="CADCUM010000021">
    <property type="protein sequence ID" value="CAA9369410.1"/>
    <property type="molecule type" value="Genomic_DNA"/>
</dbReference>
<evidence type="ECO:0000259" key="1">
    <source>
        <dbReference type="Pfam" id="PF05649"/>
    </source>
</evidence>
<name>A0A6J4N0A0_9ACTN</name>
<dbReference type="Gene3D" id="1.10.1380.10">
    <property type="entry name" value="Neutral endopeptidase , domain2"/>
    <property type="match status" value="1"/>
</dbReference>
<organism evidence="2">
    <name type="scientific">uncultured Nocardioides sp</name>
    <dbReference type="NCBI Taxonomy" id="198441"/>
    <lineage>
        <taxon>Bacteria</taxon>
        <taxon>Bacillati</taxon>
        <taxon>Actinomycetota</taxon>
        <taxon>Actinomycetes</taxon>
        <taxon>Propionibacteriales</taxon>
        <taxon>Nocardioidaceae</taxon>
        <taxon>Nocardioides</taxon>
        <taxon>environmental samples</taxon>
    </lineage>
</organism>
<sequence>MTFAEVRELAPAFAWDAYATAMGATEATLAEVVVRQPTFFSHLSGTVAETDLEDWKAWAALKVVRAAAPYLASEFVATNFDFYGRTLSGTPQLRARWKRGVAFVEGCVGEAVCRLYV</sequence>
<dbReference type="AlphaFoldDB" id="A0A6J4N0A0"/>
<protein>
    <submittedName>
        <fullName evidence="2">Metallopeptidase</fullName>
    </submittedName>
</protein>
<proteinExistence type="predicted"/>
<dbReference type="SUPFAM" id="SSF55486">
    <property type="entry name" value="Metalloproteases ('zincins'), catalytic domain"/>
    <property type="match status" value="1"/>
</dbReference>
<dbReference type="Pfam" id="PF05649">
    <property type="entry name" value="Peptidase_M13_N"/>
    <property type="match status" value="1"/>
</dbReference>
<dbReference type="InterPro" id="IPR008753">
    <property type="entry name" value="Peptidase_M13_N"/>
</dbReference>
<evidence type="ECO:0000313" key="2">
    <source>
        <dbReference type="EMBL" id="CAA9369410.1"/>
    </source>
</evidence>
<feature type="domain" description="Peptidase M13 N-terminal" evidence="1">
    <location>
        <begin position="1"/>
        <end position="117"/>
    </location>
</feature>
<accession>A0A6J4N0A0</accession>
<dbReference type="InterPro" id="IPR042089">
    <property type="entry name" value="Peptidase_M13_dom_2"/>
</dbReference>
<feature type="non-terminal residue" evidence="2">
    <location>
        <position position="117"/>
    </location>
</feature>
<gene>
    <name evidence="2" type="ORF">AVDCRST_MAG32-409</name>
</gene>
<reference evidence="2" key="1">
    <citation type="submission" date="2020-02" db="EMBL/GenBank/DDBJ databases">
        <authorList>
            <person name="Meier V. D."/>
        </authorList>
    </citation>
    <scope>NUCLEOTIDE SEQUENCE</scope>
    <source>
        <strain evidence="2">AVDCRST_MAG32</strain>
    </source>
</reference>
<dbReference type="GO" id="GO:0006508">
    <property type="term" value="P:proteolysis"/>
    <property type="evidence" value="ECO:0007669"/>
    <property type="project" value="InterPro"/>
</dbReference>